<reference evidence="2" key="1">
    <citation type="submission" date="2015-09" db="EMBL/GenBank/DDBJ databases">
        <title>Draft Genome Sequences of Two Novel Amoeba-resistant Intranuclear Bacteria, Candidatus Berkiella cookevillensis and Candidatus Berkiella aquae.</title>
        <authorList>
            <person name="Mehari Y.T."/>
            <person name="Arivett B.A."/>
            <person name="Farone A.L."/>
            <person name="Gunderson J.H."/>
            <person name="Farone M.B."/>
        </authorList>
    </citation>
    <scope>NUCLEOTIDE SEQUENCE [LARGE SCALE GENOMIC DNA]</scope>
    <source>
        <strain evidence="2">CC99</strain>
    </source>
</reference>
<dbReference type="STRING" id="437022.CC99x_01779"/>
<keyword evidence="4" id="KW-1185">Reference proteome</keyword>
<evidence type="ECO:0000313" key="4">
    <source>
        <dbReference type="Proteomes" id="UP000051494"/>
    </source>
</evidence>
<organism evidence="2">
    <name type="scientific">Candidatus Berkiella cookevillensis</name>
    <dbReference type="NCBI Taxonomy" id="437022"/>
    <lineage>
        <taxon>Bacteria</taxon>
        <taxon>Pseudomonadati</taxon>
        <taxon>Pseudomonadota</taxon>
        <taxon>Gammaproteobacteria</taxon>
        <taxon>Candidatus Berkiellales</taxon>
        <taxon>Candidatus Berkiellaceae</taxon>
        <taxon>Candidatus Berkiella</taxon>
    </lineage>
</organism>
<sequence length="72" mass="7564">MRLLNIEETNHVSAGSGICLNTGMAILTGITSAYLCYVLSEVAILSLGVGGIVTFAYLVSSENEHSGVMHMC</sequence>
<reference evidence="3" key="2">
    <citation type="journal article" date="2016" name="Genome Announc.">
        <title>Draft Genome Sequences of Two Novel Amoeba-Resistant Intranuclear Bacteria, 'Candidatus Berkiella cookevillensis' and 'Candidatus Berkiella aquae'.</title>
        <authorList>
            <person name="Mehari Y.T."/>
            <person name="Arivett B.A."/>
            <person name="Farone A.L."/>
            <person name="Gunderson J.H."/>
            <person name="Farone M.B."/>
        </authorList>
    </citation>
    <scope>NUCLEOTIDE SEQUENCE</scope>
    <source>
        <strain evidence="3">CC99</strain>
    </source>
</reference>
<keyword evidence="1" id="KW-0472">Membrane</keyword>
<protein>
    <submittedName>
        <fullName evidence="2">Uncharacterized protein</fullName>
    </submittedName>
</protein>
<evidence type="ECO:0000313" key="2">
    <source>
        <dbReference type="EMBL" id="KRG18068.1"/>
    </source>
</evidence>
<gene>
    <name evidence="3" type="ORF">CC99x_009690</name>
    <name evidence="2" type="ORF">CC99x_01779</name>
</gene>
<feature type="transmembrane region" description="Helical" evidence="1">
    <location>
        <begin position="37"/>
        <end position="59"/>
    </location>
</feature>
<feature type="transmembrane region" description="Helical" evidence="1">
    <location>
        <begin position="12"/>
        <end position="31"/>
    </location>
</feature>
<dbReference type="RefSeq" id="WP_057624880.1">
    <property type="nucleotide sequence ID" value="NZ_LKHV02000001.1"/>
</dbReference>
<evidence type="ECO:0000313" key="3">
    <source>
        <dbReference type="EMBL" id="MCS5709177.1"/>
    </source>
</evidence>
<dbReference type="EMBL" id="LKHV02000001">
    <property type="protein sequence ID" value="MCS5709177.1"/>
    <property type="molecule type" value="Genomic_DNA"/>
</dbReference>
<dbReference type="Proteomes" id="UP000051494">
    <property type="component" value="Unassembled WGS sequence"/>
</dbReference>
<dbReference type="AlphaFoldDB" id="A0A0Q9YMG1"/>
<comment type="caution">
    <text evidence="2">The sequence shown here is derived from an EMBL/GenBank/DDBJ whole genome shotgun (WGS) entry which is preliminary data.</text>
</comment>
<evidence type="ECO:0000256" key="1">
    <source>
        <dbReference type="SAM" id="Phobius"/>
    </source>
</evidence>
<reference evidence="3" key="3">
    <citation type="submission" date="2021-06" db="EMBL/GenBank/DDBJ databases">
        <title>Genomic Description and Analysis of Intracellular Bacteria, Candidatus Berkiella cookevillensis and Candidatus Berkiella aquae.</title>
        <authorList>
            <person name="Kidane D.T."/>
            <person name="Mehari Y.T."/>
            <person name="Rice F.C."/>
            <person name="Arivett B.A."/>
            <person name="Farone A.L."/>
            <person name="Berk S.G."/>
            <person name="Farone M.B."/>
        </authorList>
    </citation>
    <scope>NUCLEOTIDE SEQUENCE</scope>
    <source>
        <strain evidence="3">CC99</strain>
    </source>
</reference>
<accession>A0A0Q9YMG1</accession>
<keyword evidence="1" id="KW-1133">Transmembrane helix</keyword>
<name>A0A0Q9YMG1_9GAMM</name>
<keyword evidence="1" id="KW-0812">Transmembrane</keyword>
<proteinExistence type="predicted"/>
<dbReference type="EMBL" id="LKHV01000009">
    <property type="protein sequence ID" value="KRG18068.1"/>
    <property type="molecule type" value="Genomic_DNA"/>
</dbReference>